<feature type="compositionally biased region" description="Polar residues" evidence="2">
    <location>
        <begin position="509"/>
        <end position="519"/>
    </location>
</feature>
<name>A0A1A9A4M9_PLAOA</name>
<keyword evidence="1" id="KW-0175">Coiled coil</keyword>
<sequence>MAAHQGYATNTHHIPVDFFIGMIEGRIKKLIHTYGHKNCGLRHEELCKEIKKIISDNKKIVFHYMDPSSKIKWTKEWDSRRSTYFNKLFDEEGFINMCFPFKNIVHQDLYQLQSRHVNFCIEKDKRRLALGKNPKYSECVEYNSWIETQKASFTPEFLQKVSHYFHKTVKKYFITKKHPGGHDPLPTYLHSKLNCNRYNPSKKSHPQKQIVIASPDIPHLPTSPDVGQESQGKDGRSAPGIDGGNEKKKSDVMIPPQTEPPSSDSLKSSITITKEDGTANDQHDDLEAKGTGLPNNAQDAKGQPNEATDTKAQSPEQLPETTSSISPKNSLVAKDQDPSPSVIEGQGTDSDATPSTTSATSGTKHSTENIPSPLAPDLSFAQPQPPSVAAVADQYPQEPTPPDLIIKSTNHGASLTSSDPGLVPSHVADSDSSEISSTSTTISATSSTTTISTPGSSLAQDPHIPTPSTQPVVTTSIITTITQSTTSASSSPAITVSVMGTNPISSTVGITSTMDSGKSNAPFKNIPGSRDPNILPPKNKDDSLSHNKGSNFPDTSSSHTSANSNVNLLHDPYFGPSLLLPPVSSPGLPSDVPPLGSPPVIHPSHAVVTETVSPKDEPQQSRDSTKDTNTSLSEGTQPSGKPSITPTNSPPLTSIIPTIYTPFGLFLGRRRKRKKRDLRRKFVISEESTYESPNIALHEWEDHNFVGKTVENDVYSKLLKINRYKQEMQKRKKKNKKTLIEVHMEVFEEYNNDEWELHKGDFLEICLHGFINEENDNYSKLPNTELTAKSTKNDKIIENIQKHEILWNNWIENHRNILEQWKKEDWFQNLKNEWKNEEQMHKEKNDKLQKNISNEQDTHSIVSKKDIWKQWISKQATIIDMFNKEDWFKSMVYVHDKEKDLYHIDEYNNISVTSKTELKNERSNHECGRSKNIIQKLMVQIHMMVLEECIKEDIIKHKELCIDNFIEDIHNNNNYDEKRNIPLCDTYNSKNTKPDFPCTNARKCAKTYEENIVNCSILEDEFCKKLKTFRGILMNHLVSLCMCADVQDKILSNDKTISESSSQKQRDESAQATTISVSSFGTMMGVSLLSLFSYKVKPLGSWLSPRIRNLGKTLNVVDNDTNVSLFQYSESTESNYTNGDYNIAYHFVGNS</sequence>
<dbReference type="AlphaFoldDB" id="A0A1A9A4M9"/>
<dbReference type="Proteomes" id="UP000078555">
    <property type="component" value="Unassembled WGS sequence"/>
</dbReference>
<protein>
    <submittedName>
        <fullName evidence="3">STP1 protein</fullName>
    </submittedName>
</protein>
<reference evidence="4" key="1">
    <citation type="submission" date="2016-05" db="EMBL/GenBank/DDBJ databases">
        <authorList>
            <person name="Naeem R."/>
        </authorList>
    </citation>
    <scope>NUCLEOTIDE SEQUENCE [LARGE SCALE GENOMIC DNA]</scope>
</reference>
<feature type="region of interest" description="Disordered" evidence="2">
    <location>
        <begin position="610"/>
        <end position="653"/>
    </location>
</feature>
<accession>A0A1A9A4M9</accession>
<feature type="compositionally biased region" description="Basic and acidic residues" evidence="2">
    <location>
        <begin position="613"/>
        <end position="626"/>
    </location>
</feature>
<feature type="region of interest" description="Disordered" evidence="2">
    <location>
        <begin position="509"/>
        <end position="564"/>
    </location>
</feature>
<proteinExistence type="predicted"/>
<dbReference type="EMBL" id="FLRD01000182">
    <property type="protein sequence ID" value="SBT51162.1"/>
    <property type="molecule type" value="Genomic_DNA"/>
</dbReference>
<evidence type="ECO:0000256" key="1">
    <source>
        <dbReference type="SAM" id="Coils"/>
    </source>
</evidence>
<feature type="compositionally biased region" description="Polar residues" evidence="2">
    <location>
        <begin position="546"/>
        <end position="564"/>
    </location>
</feature>
<feature type="compositionally biased region" description="Low complexity" evidence="2">
    <location>
        <begin position="433"/>
        <end position="457"/>
    </location>
</feature>
<feature type="compositionally biased region" description="Low complexity" evidence="2">
    <location>
        <begin position="347"/>
        <end position="363"/>
    </location>
</feature>
<evidence type="ECO:0000313" key="4">
    <source>
        <dbReference type="Proteomes" id="UP000078555"/>
    </source>
</evidence>
<feature type="region of interest" description="Disordered" evidence="2">
    <location>
        <begin position="215"/>
        <end position="472"/>
    </location>
</feature>
<keyword evidence="4" id="KW-1185">Reference proteome</keyword>
<feature type="coiled-coil region" evidence="1">
    <location>
        <begin position="827"/>
        <end position="858"/>
    </location>
</feature>
<feature type="compositionally biased region" description="Polar residues" evidence="2">
    <location>
        <begin position="260"/>
        <end position="272"/>
    </location>
</feature>
<evidence type="ECO:0000256" key="2">
    <source>
        <dbReference type="SAM" id="MobiDB-lite"/>
    </source>
</evidence>
<evidence type="ECO:0000313" key="3">
    <source>
        <dbReference type="EMBL" id="SBT51162.1"/>
    </source>
</evidence>
<feature type="compositionally biased region" description="Polar residues" evidence="2">
    <location>
        <begin position="407"/>
        <end position="419"/>
    </location>
</feature>
<feature type="compositionally biased region" description="Polar residues" evidence="2">
    <location>
        <begin position="627"/>
        <end position="653"/>
    </location>
</feature>
<feature type="compositionally biased region" description="Basic and acidic residues" evidence="2">
    <location>
        <begin position="273"/>
        <end position="288"/>
    </location>
</feature>
<gene>
    <name evidence="3" type="ORF">POVWA1_062430</name>
</gene>
<feature type="compositionally biased region" description="Polar residues" evidence="2">
    <location>
        <begin position="305"/>
        <end position="329"/>
    </location>
</feature>
<organism evidence="3 4">
    <name type="scientific">Plasmodium ovale wallikeri</name>
    <dbReference type="NCBI Taxonomy" id="864142"/>
    <lineage>
        <taxon>Eukaryota</taxon>
        <taxon>Sar</taxon>
        <taxon>Alveolata</taxon>
        <taxon>Apicomplexa</taxon>
        <taxon>Aconoidasida</taxon>
        <taxon>Haemosporida</taxon>
        <taxon>Plasmodiidae</taxon>
        <taxon>Plasmodium</taxon>
        <taxon>Plasmodium (Plasmodium)</taxon>
    </lineage>
</organism>